<evidence type="ECO:0000313" key="3">
    <source>
        <dbReference type="EMBL" id="SBS81999.1"/>
    </source>
</evidence>
<dbReference type="AlphaFoldDB" id="A0A1A8VT51"/>
<evidence type="ECO:0000256" key="2">
    <source>
        <dbReference type="SAM" id="Phobius"/>
    </source>
</evidence>
<feature type="region of interest" description="Disordered" evidence="1">
    <location>
        <begin position="231"/>
        <end position="252"/>
    </location>
</feature>
<keyword evidence="2" id="KW-0812">Transmembrane</keyword>
<sequence length="350" mass="41074">MASTYDNIEHLTSVRVYKQLDNMFLDKSGECSKLESELTNVNTDIIIFCMSVAGNLTNYDKLNYFDSLNKYRCKYLNLWIKSHLLKYNNKEQALVISKCLSFWDEFDKNRDKCDSEFLNYTDEDDYTKTKYLYDYALNYRMLDYYFVQKKDRCTKEDDIYIKKSINLYKEAELECKNPKVRKKYCGALNDIKNEYSQGQLLKLTCNEIITKETANILNEISTLREENSQLKRSRKGEQCEIPPLQDKDGERCSQGLPPLVSPQVESCDSGSHTVITVVVPIVSIVFVLLVLYKFSSFRPWLLSKLNRKNILEHNINEEELHEASGNMFHYNSIHLQEDDHRIGYVPMENI</sequence>
<dbReference type="EMBL" id="FLQU01000196">
    <property type="protein sequence ID" value="SBS81999.1"/>
    <property type="molecule type" value="Genomic_DNA"/>
</dbReference>
<dbReference type="VEuPathDB" id="PlasmoDB:PocGH01_00220300"/>
<reference evidence="4" key="1">
    <citation type="submission" date="2016-05" db="EMBL/GenBank/DDBJ databases">
        <authorList>
            <person name="Naeem Raeece"/>
        </authorList>
    </citation>
    <scope>NUCLEOTIDE SEQUENCE [LARGE SCALE GENOMIC DNA]</scope>
</reference>
<proteinExistence type="predicted"/>
<dbReference type="Proteomes" id="UP000078560">
    <property type="component" value="Unassembled WGS sequence"/>
</dbReference>
<gene>
    <name evidence="3" type="ORF">POVCU2_0013270</name>
</gene>
<organism evidence="3 4">
    <name type="scientific">Plasmodium ovale curtisi</name>
    <dbReference type="NCBI Taxonomy" id="864141"/>
    <lineage>
        <taxon>Eukaryota</taxon>
        <taxon>Sar</taxon>
        <taxon>Alveolata</taxon>
        <taxon>Apicomplexa</taxon>
        <taxon>Aconoidasida</taxon>
        <taxon>Haemosporida</taxon>
        <taxon>Plasmodiidae</taxon>
        <taxon>Plasmodium</taxon>
        <taxon>Plasmodium (Plasmodium)</taxon>
    </lineage>
</organism>
<evidence type="ECO:0000256" key="1">
    <source>
        <dbReference type="SAM" id="MobiDB-lite"/>
    </source>
</evidence>
<protein>
    <submittedName>
        <fullName evidence="3">PIR Superfamily Protein</fullName>
    </submittedName>
</protein>
<keyword evidence="2" id="KW-0472">Membrane</keyword>
<accession>A0A1A8VT51</accession>
<keyword evidence="2" id="KW-1133">Transmembrane helix</keyword>
<dbReference type="InterPro" id="IPR008780">
    <property type="entry name" value="Plasmodium_Vir"/>
</dbReference>
<feature type="transmembrane region" description="Helical" evidence="2">
    <location>
        <begin position="274"/>
        <end position="294"/>
    </location>
</feature>
<dbReference type="Pfam" id="PF05795">
    <property type="entry name" value="Plasmodium_Vir"/>
    <property type="match status" value="1"/>
</dbReference>
<name>A0A1A8VT51_PLAOA</name>
<evidence type="ECO:0000313" key="4">
    <source>
        <dbReference type="Proteomes" id="UP000078560"/>
    </source>
</evidence>